<feature type="transmembrane region" description="Helical" evidence="2">
    <location>
        <begin position="81"/>
        <end position="101"/>
    </location>
</feature>
<accession>A0ABV7WGZ2</accession>
<organism evidence="3 4">
    <name type="scientific">Aquipuribacter hungaricus</name>
    <dbReference type="NCBI Taxonomy" id="545624"/>
    <lineage>
        <taxon>Bacteria</taxon>
        <taxon>Bacillati</taxon>
        <taxon>Actinomycetota</taxon>
        <taxon>Actinomycetes</taxon>
        <taxon>Micrococcales</taxon>
        <taxon>Intrasporangiaceae</taxon>
        <taxon>Aquipuribacter</taxon>
    </lineage>
</organism>
<keyword evidence="2" id="KW-0812">Transmembrane</keyword>
<evidence type="ECO:0008006" key="5">
    <source>
        <dbReference type="Google" id="ProtNLM"/>
    </source>
</evidence>
<feature type="transmembrane region" description="Helical" evidence="2">
    <location>
        <begin position="140"/>
        <end position="160"/>
    </location>
</feature>
<keyword evidence="2" id="KW-1133">Transmembrane helix</keyword>
<comment type="caution">
    <text evidence="3">The sequence shown here is derived from an EMBL/GenBank/DDBJ whole genome shotgun (WGS) entry which is preliminary data.</text>
</comment>
<evidence type="ECO:0000313" key="4">
    <source>
        <dbReference type="Proteomes" id="UP001595685"/>
    </source>
</evidence>
<name>A0ABV7WGZ2_9MICO</name>
<reference evidence="4" key="1">
    <citation type="journal article" date="2019" name="Int. J. Syst. Evol. Microbiol.">
        <title>The Global Catalogue of Microorganisms (GCM) 10K type strain sequencing project: providing services to taxonomists for standard genome sequencing and annotation.</title>
        <authorList>
            <consortium name="The Broad Institute Genomics Platform"/>
            <consortium name="The Broad Institute Genome Sequencing Center for Infectious Disease"/>
            <person name="Wu L."/>
            <person name="Ma J."/>
        </authorList>
    </citation>
    <scope>NUCLEOTIDE SEQUENCE [LARGE SCALE GENOMIC DNA]</scope>
    <source>
        <strain evidence="4">NCAIM B.02333</strain>
    </source>
</reference>
<gene>
    <name evidence="3" type="ORF">ACFOLH_07315</name>
</gene>
<sequence>MTDSARTPYGEQTPAAGGTGTAGSTGRGGPGAPAGQPGGGEAGAALRAALRRAVATAALACGVAALVTAVVAFLLVGWPGVWGALIGFAVSLAFLATTALVGARTAGGDPVVVAGWVLGSWLVKVIVVGVVLFLLRDADFYDPVALFVGIVVGMVCTLFAEFRALTSARIPYVDTSGR</sequence>
<feature type="transmembrane region" description="Helical" evidence="2">
    <location>
        <begin position="53"/>
        <end position="75"/>
    </location>
</feature>
<dbReference type="EMBL" id="JBHRWW010000004">
    <property type="protein sequence ID" value="MFC3688147.1"/>
    <property type="molecule type" value="Genomic_DNA"/>
</dbReference>
<proteinExistence type="predicted"/>
<evidence type="ECO:0000313" key="3">
    <source>
        <dbReference type="EMBL" id="MFC3688147.1"/>
    </source>
</evidence>
<dbReference type="RefSeq" id="WP_376985460.1">
    <property type="nucleotide sequence ID" value="NZ_JBHRWW010000004.1"/>
</dbReference>
<keyword evidence="2" id="KW-0472">Membrane</keyword>
<evidence type="ECO:0000256" key="1">
    <source>
        <dbReference type="SAM" id="MobiDB-lite"/>
    </source>
</evidence>
<feature type="region of interest" description="Disordered" evidence="1">
    <location>
        <begin position="1"/>
        <end position="39"/>
    </location>
</feature>
<evidence type="ECO:0000256" key="2">
    <source>
        <dbReference type="SAM" id="Phobius"/>
    </source>
</evidence>
<protein>
    <recommendedName>
        <fullName evidence="5">ATP synthase protein I</fullName>
    </recommendedName>
</protein>
<feature type="transmembrane region" description="Helical" evidence="2">
    <location>
        <begin position="113"/>
        <end position="134"/>
    </location>
</feature>
<dbReference type="Proteomes" id="UP001595685">
    <property type="component" value="Unassembled WGS sequence"/>
</dbReference>
<keyword evidence="4" id="KW-1185">Reference proteome</keyword>
<feature type="compositionally biased region" description="Gly residues" evidence="1">
    <location>
        <begin position="17"/>
        <end position="39"/>
    </location>
</feature>